<dbReference type="EMBL" id="UYRV01116029">
    <property type="protein sequence ID" value="VDN29829.1"/>
    <property type="molecule type" value="Genomic_DNA"/>
</dbReference>
<organism evidence="1 2">
    <name type="scientific">Cylicostephanus goldi</name>
    <name type="common">Nematode worm</name>
    <dbReference type="NCBI Taxonomy" id="71465"/>
    <lineage>
        <taxon>Eukaryota</taxon>
        <taxon>Metazoa</taxon>
        <taxon>Ecdysozoa</taxon>
        <taxon>Nematoda</taxon>
        <taxon>Chromadorea</taxon>
        <taxon>Rhabditida</taxon>
        <taxon>Rhabditina</taxon>
        <taxon>Rhabditomorpha</taxon>
        <taxon>Strongyloidea</taxon>
        <taxon>Strongylidae</taxon>
        <taxon>Cylicostephanus</taxon>
    </lineage>
</organism>
<reference evidence="1 2" key="1">
    <citation type="submission" date="2018-11" db="EMBL/GenBank/DDBJ databases">
        <authorList>
            <consortium name="Pathogen Informatics"/>
        </authorList>
    </citation>
    <scope>NUCLEOTIDE SEQUENCE [LARGE SCALE GENOMIC DNA]</scope>
</reference>
<accession>A0A3P7QHR4</accession>
<proteinExistence type="predicted"/>
<dbReference type="OrthoDB" id="18982at2759"/>
<evidence type="ECO:0000313" key="1">
    <source>
        <dbReference type="EMBL" id="VDN29829.1"/>
    </source>
</evidence>
<name>A0A3P7QHR4_CYLGO</name>
<gene>
    <name evidence="1" type="ORF">CGOC_LOCUS11369</name>
</gene>
<protein>
    <submittedName>
        <fullName evidence="1">Uncharacterized protein</fullName>
    </submittedName>
</protein>
<keyword evidence="2" id="KW-1185">Reference proteome</keyword>
<dbReference type="Proteomes" id="UP000271889">
    <property type="component" value="Unassembled WGS sequence"/>
</dbReference>
<sequence length="209" mass="23520">MLLAIALRDICLQIRPFQNPEETWVSRLTHLFKLQNYSSRGNEPPTVKTELHTHLDNVLLAYDHAWTKPDSSVQLRLVIGEADINSSIAQDMDVAKCNYTCDAVETEGRAPLLDFRGLNGTIEEHFAHPSLNSPWTGRTRAHPQDDDEFCVLDTDTGAINSASKPHIKYIGTQAYPDITVDIDYQHFPFPRDCDEFAALLAKSSNPTVR</sequence>
<dbReference type="AlphaFoldDB" id="A0A3P7QHR4"/>
<evidence type="ECO:0000313" key="2">
    <source>
        <dbReference type="Proteomes" id="UP000271889"/>
    </source>
</evidence>